<feature type="domain" description="F-box" evidence="1">
    <location>
        <begin position="50"/>
        <end position="101"/>
    </location>
</feature>
<dbReference type="SUPFAM" id="SSF81383">
    <property type="entry name" value="F-box domain"/>
    <property type="match status" value="1"/>
</dbReference>
<organism evidence="4">
    <name type="scientific">Gongylonema pulchrum</name>
    <dbReference type="NCBI Taxonomy" id="637853"/>
    <lineage>
        <taxon>Eukaryota</taxon>
        <taxon>Metazoa</taxon>
        <taxon>Ecdysozoa</taxon>
        <taxon>Nematoda</taxon>
        <taxon>Chromadorea</taxon>
        <taxon>Rhabditida</taxon>
        <taxon>Spirurina</taxon>
        <taxon>Spiruromorpha</taxon>
        <taxon>Spiruroidea</taxon>
        <taxon>Gongylonematidae</taxon>
        <taxon>Gongylonema</taxon>
    </lineage>
</organism>
<protein>
    <submittedName>
        <fullName evidence="4">F-box domain-containing protein</fullName>
    </submittedName>
</protein>
<name>A0A183DS21_9BILA</name>
<dbReference type="InterPro" id="IPR001810">
    <property type="entry name" value="F-box_dom"/>
</dbReference>
<evidence type="ECO:0000259" key="1">
    <source>
        <dbReference type="PROSITE" id="PS50181"/>
    </source>
</evidence>
<sequence>MLRRCGRHPHFLDASSSRFIRHPFELPLKIMLELISYGKTYSESVKRPDINYIERMPNELLVKIFQYCGDADLANLRLQCVRFDQLITTCGILLGQCYQQRLVTCLTITYDTSKDMFVLATFKKSHSNKKNSIGIARADVLRGCCYSLRYCFRRFRILGLQFSNLPLCSHTLRYFCDLFTCCLALEPKTLRLCDCYVADLQHDALMRLMNLCSKYLIVLSFIVYDHKSLSGQHKCQYQFFWATLPNKLKSQNYEFLFTLS</sequence>
<dbReference type="EMBL" id="UYRT01078603">
    <property type="protein sequence ID" value="VDN18871.1"/>
    <property type="molecule type" value="Genomic_DNA"/>
</dbReference>
<gene>
    <name evidence="2" type="ORF">GPUH_LOCUS11512</name>
</gene>
<evidence type="ECO:0000313" key="4">
    <source>
        <dbReference type="WBParaSite" id="GPUH_0001152601-mRNA-1"/>
    </source>
</evidence>
<accession>A0A183DS21</accession>
<dbReference type="Proteomes" id="UP000271098">
    <property type="component" value="Unassembled WGS sequence"/>
</dbReference>
<proteinExistence type="predicted"/>
<keyword evidence="3" id="KW-1185">Reference proteome</keyword>
<reference evidence="2 3" key="2">
    <citation type="submission" date="2018-11" db="EMBL/GenBank/DDBJ databases">
        <authorList>
            <consortium name="Pathogen Informatics"/>
        </authorList>
    </citation>
    <scope>NUCLEOTIDE SEQUENCE [LARGE SCALE GENOMIC DNA]</scope>
</reference>
<dbReference type="Pfam" id="PF12937">
    <property type="entry name" value="F-box-like"/>
    <property type="match status" value="1"/>
</dbReference>
<dbReference type="InterPro" id="IPR036047">
    <property type="entry name" value="F-box-like_dom_sf"/>
</dbReference>
<dbReference type="OrthoDB" id="435188at2759"/>
<dbReference type="WBParaSite" id="GPUH_0001152601-mRNA-1">
    <property type="protein sequence ID" value="GPUH_0001152601-mRNA-1"/>
    <property type="gene ID" value="GPUH_0001152601"/>
</dbReference>
<dbReference type="PROSITE" id="PS50181">
    <property type="entry name" value="FBOX"/>
    <property type="match status" value="1"/>
</dbReference>
<dbReference type="AlphaFoldDB" id="A0A183DS21"/>
<evidence type="ECO:0000313" key="3">
    <source>
        <dbReference type="Proteomes" id="UP000271098"/>
    </source>
</evidence>
<reference evidence="4" key="1">
    <citation type="submission" date="2016-06" db="UniProtKB">
        <authorList>
            <consortium name="WormBaseParasite"/>
        </authorList>
    </citation>
    <scope>IDENTIFICATION</scope>
</reference>
<evidence type="ECO:0000313" key="2">
    <source>
        <dbReference type="EMBL" id="VDN18871.1"/>
    </source>
</evidence>